<dbReference type="GO" id="GO:0005886">
    <property type="term" value="C:plasma membrane"/>
    <property type="evidence" value="ECO:0007669"/>
    <property type="project" value="UniProtKB-SubCell"/>
</dbReference>
<evidence type="ECO:0000256" key="3">
    <source>
        <dbReference type="ARBA" id="ARBA00022692"/>
    </source>
</evidence>
<keyword evidence="6" id="KW-0813">Transport</keyword>
<evidence type="ECO:0000256" key="2">
    <source>
        <dbReference type="ARBA" id="ARBA00022475"/>
    </source>
</evidence>
<name>A0A0N7MWD5_9BACT</name>
<evidence type="ECO:0000259" key="8">
    <source>
        <dbReference type="Pfam" id="PF01618"/>
    </source>
</evidence>
<dbReference type="AlphaFoldDB" id="A0A0N7MWD5"/>
<dbReference type="InterPro" id="IPR050790">
    <property type="entry name" value="ExbB/TolQ_transport"/>
</dbReference>
<evidence type="ECO:0000256" key="6">
    <source>
        <dbReference type="RuleBase" id="RU004057"/>
    </source>
</evidence>
<dbReference type="Pfam" id="PF01618">
    <property type="entry name" value="MotA_ExbB"/>
    <property type="match status" value="1"/>
</dbReference>
<accession>A0A0N7MS23</accession>
<accession>A0A0N7MQ44</accession>
<keyword evidence="3 7" id="KW-0812">Transmembrane</keyword>
<dbReference type="EMBL" id="CZVI01000002">
    <property type="protein sequence ID" value="CUS79209.1"/>
    <property type="molecule type" value="Genomic_DNA"/>
</dbReference>
<feature type="transmembrane region" description="Helical" evidence="7">
    <location>
        <begin position="109"/>
        <end position="132"/>
    </location>
</feature>
<keyword evidence="12" id="KW-1185">Reference proteome</keyword>
<evidence type="ECO:0000256" key="1">
    <source>
        <dbReference type="ARBA" id="ARBA00004651"/>
    </source>
</evidence>
<protein>
    <submittedName>
        <fullName evidence="10">Biopolymer transport protein ExbB</fullName>
    </submittedName>
</protein>
<organism evidence="10 11">
    <name type="scientific">Candidatus Kryptonium thompsonii</name>
    <dbReference type="NCBI Taxonomy" id="1633631"/>
    <lineage>
        <taxon>Bacteria</taxon>
        <taxon>Pseudomonadati</taxon>
        <taxon>Candidatus Kryptoniota</taxon>
        <taxon>Candidatus Kryptonium</taxon>
    </lineage>
</organism>
<keyword evidence="5 7" id="KW-0472">Membrane</keyword>
<gene>
    <name evidence="10" type="ORF">JGI4_00856</name>
    <name evidence="9" type="ORF">JGI8_00291</name>
</gene>
<sequence>MRVLDLYLKGGLIMHLISITLVIMIYVIIEKFLVIKRAKANVKEFIVSIKGLVKSANIPEIIDYCNSHNTPISRIFKQGLLKHGFGDDKVREAIEMAGRSEVFNLEKRLSILATIAGVAPLLGFLGTVTGMINAFMTIQALGGIVSPSDLAGGIWEALLTTAYGLIVGIPAYGFYNYFVTKINRLVHEIEIATTEFIDILSSEEFKNQIKSEK</sequence>
<comment type="similarity">
    <text evidence="6">Belongs to the exbB/tolQ family.</text>
</comment>
<evidence type="ECO:0000313" key="12">
    <source>
        <dbReference type="Proteomes" id="UP000182200"/>
    </source>
</evidence>
<reference evidence="10 11" key="2">
    <citation type="submission" date="2015-11" db="EMBL/GenBank/DDBJ databases">
        <authorList>
            <person name="Zhang Y."/>
            <person name="Guo Z."/>
        </authorList>
    </citation>
    <scope>NUCLEOTIDE SEQUENCE [LARGE SCALE GENOMIC DNA]</scope>
    <source>
        <strain evidence="10">JGI-4</strain>
    </source>
</reference>
<accession>A0A0S4MXX1</accession>
<dbReference type="RefSeq" id="WP_047133656.1">
    <property type="nucleotide sequence ID" value="NZ_CZVI01000002.1"/>
</dbReference>
<evidence type="ECO:0000256" key="7">
    <source>
        <dbReference type="SAM" id="Phobius"/>
    </source>
</evidence>
<accession>A0A0N7MRB5</accession>
<dbReference type="EMBL" id="FAOP01000004">
    <property type="protein sequence ID" value="CUU03815.1"/>
    <property type="molecule type" value="Genomic_DNA"/>
</dbReference>
<accession>A0A0N7MVH5</accession>
<dbReference type="OrthoDB" id="4045at2"/>
<accession>A0A0P1LD95</accession>
<dbReference type="PANTHER" id="PTHR30625">
    <property type="entry name" value="PROTEIN TOLQ"/>
    <property type="match status" value="1"/>
</dbReference>
<evidence type="ECO:0000256" key="4">
    <source>
        <dbReference type="ARBA" id="ARBA00022989"/>
    </source>
</evidence>
<accession>A0A0P1LZZ4</accession>
<keyword evidence="4 7" id="KW-1133">Transmembrane helix</keyword>
<reference evidence="9 12" key="1">
    <citation type="submission" date="2015-11" db="EMBL/GenBank/DDBJ databases">
        <authorList>
            <person name="Varghese N."/>
        </authorList>
    </citation>
    <scope>NUCLEOTIDE SEQUENCE [LARGE SCALE GENOMIC DNA]</scope>
    <source>
        <strain evidence="9 12">JGI-8</strain>
    </source>
</reference>
<accession>A0A0N7MWD5</accession>
<feature type="transmembrane region" description="Helical" evidence="7">
    <location>
        <begin position="6"/>
        <end position="29"/>
    </location>
</feature>
<accession>A0A0P1M345</accession>
<evidence type="ECO:0000313" key="10">
    <source>
        <dbReference type="EMBL" id="CUU03815.1"/>
    </source>
</evidence>
<evidence type="ECO:0000313" key="11">
    <source>
        <dbReference type="Proteomes" id="UP000182011"/>
    </source>
</evidence>
<evidence type="ECO:0000256" key="5">
    <source>
        <dbReference type="ARBA" id="ARBA00023136"/>
    </source>
</evidence>
<accession>A0A0N7MP52</accession>
<dbReference type="Proteomes" id="UP000182011">
    <property type="component" value="Unassembled WGS sequence"/>
</dbReference>
<feature type="domain" description="MotA/TolQ/ExbB proton channel" evidence="8">
    <location>
        <begin position="69"/>
        <end position="190"/>
    </location>
</feature>
<dbReference type="PANTHER" id="PTHR30625:SF17">
    <property type="entry name" value="TOLQ-RELATED"/>
    <property type="match status" value="1"/>
</dbReference>
<evidence type="ECO:0000313" key="9">
    <source>
        <dbReference type="EMBL" id="CUS79209.1"/>
    </source>
</evidence>
<dbReference type="Proteomes" id="UP000182200">
    <property type="component" value="Unassembled WGS sequence"/>
</dbReference>
<keyword evidence="2" id="KW-1003">Cell membrane</keyword>
<comment type="subcellular location">
    <subcellularLocation>
        <location evidence="1">Cell membrane</location>
        <topology evidence="1">Multi-pass membrane protein</topology>
    </subcellularLocation>
    <subcellularLocation>
        <location evidence="6">Membrane</location>
        <topology evidence="6">Multi-pass membrane protein</topology>
    </subcellularLocation>
</comment>
<dbReference type="GO" id="GO:0017038">
    <property type="term" value="P:protein import"/>
    <property type="evidence" value="ECO:0007669"/>
    <property type="project" value="TreeGrafter"/>
</dbReference>
<dbReference type="STRING" id="1633631.GCA_001442925_00855"/>
<accession>A0A0P1MC16</accession>
<proteinExistence type="inferred from homology"/>
<dbReference type="InterPro" id="IPR002898">
    <property type="entry name" value="MotA_ExbB_proton_chnl"/>
</dbReference>
<feature type="transmembrane region" description="Helical" evidence="7">
    <location>
        <begin position="152"/>
        <end position="175"/>
    </location>
</feature>
<keyword evidence="6" id="KW-0653">Protein transport</keyword>